<evidence type="ECO:0000313" key="13">
    <source>
        <dbReference type="Proteomes" id="UP000011082"/>
    </source>
</evidence>
<dbReference type="GeneID" id="19882099"/>
<comment type="subunit">
    <text evidence="9 10">V-ATPase is a heteromultimeric enzyme composed of a peripheral catalytic V1 complex (components A to H) attached to an integral membrane V0 proton pore complex (components: a, c, c', c'', d, e, f and VOA1). The decameric c-ring forms the proton-conducting pore, and is composed of eight proteolipid subunits c, one subunit c' and one subunit c''.</text>
</comment>
<dbReference type="OMA" id="IGDDYTM"/>
<dbReference type="PRINTS" id="PR00122">
    <property type="entry name" value="VACATPASE"/>
</dbReference>
<gene>
    <name evidence="12" type="ORF">VICG_01388</name>
</gene>
<dbReference type="GO" id="GO:0005774">
    <property type="term" value="C:vacuolar membrane"/>
    <property type="evidence" value="ECO:0007669"/>
    <property type="project" value="UniProtKB-ARBA"/>
</dbReference>
<feature type="transmembrane region" description="Helical" evidence="10">
    <location>
        <begin position="124"/>
        <end position="147"/>
    </location>
</feature>
<feature type="domain" description="V-ATPase proteolipid subunit C-like" evidence="11">
    <location>
        <begin position="87"/>
        <end position="145"/>
    </location>
</feature>
<name>L2GLK8_VITCO</name>
<dbReference type="Proteomes" id="UP000011082">
    <property type="component" value="Unassembled WGS sequence"/>
</dbReference>
<dbReference type="InterPro" id="IPR035921">
    <property type="entry name" value="F/V-ATP_Csub_sf"/>
</dbReference>
<keyword evidence="6 10" id="KW-0406">Ion transport</keyword>
<dbReference type="AlphaFoldDB" id="L2GLK8"/>
<sequence>MEGLPYLLGSLSVMLVLGLCACGSCNGMMKCGTSSTIHSQISTVLTYSYVSMIIISTSFFYGFILSIIIINKLGPNYTLHTGILHLTSGIIFGVIGVNSGVSMGNISSHGFKRIAQNEKFYTSFMISLASVEVTLVIGFLCSLLIIYKV</sequence>
<dbReference type="InParanoid" id="L2GLK8"/>
<protein>
    <recommendedName>
        <fullName evidence="11">V-ATPase proteolipid subunit C-like domain-containing protein</fullName>
    </recommendedName>
</protein>
<evidence type="ECO:0000256" key="5">
    <source>
        <dbReference type="ARBA" id="ARBA00022989"/>
    </source>
</evidence>
<evidence type="ECO:0000256" key="6">
    <source>
        <dbReference type="ARBA" id="ARBA00023065"/>
    </source>
</evidence>
<evidence type="ECO:0000256" key="10">
    <source>
        <dbReference type="RuleBase" id="RU363060"/>
    </source>
</evidence>
<dbReference type="OrthoDB" id="2189390at2759"/>
<evidence type="ECO:0000256" key="2">
    <source>
        <dbReference type="ARBA" id="ARBA00007296"/>
    </source>
</evidence>
<dbReference type="Pfam" id="PF00137">
    <property type="entry name" value="ATP-synt_C"/>
    <property type="match status" value="1"/>
</dbReference>
<dbReference type="Gene3D" id="1.20.120.610">
    <property type="entry name" value="lithium bound rotor ring of v- atpase"/>
    <property type="match status" value="1"/>
</dbReference>
<feature type="transmembrane region" description="Helical" evidence="10">
    <location>
        <begin position="6"/>
        <end position="26"/>
    </location>
</feature>
<evidence type="ECO:0000256" key="8">
    <source>
        <dbReference type="ARBA" id="ARBA00045519"/>
    </source>
</evidence>
<evidence type="ECO:0000259" key="11">
    <source>
        <dbReference type="Pfam" id="PF00137"/>
    </source>
</evidence>
<evidence type="ECO:0000256" key="9">
    <source>
        <dbReference type="ARBA" id="ARBA00046480"/>
    </source>
</evidence>
<dbReference type="InterPro" id="IPR000245">
    <property type="entry name" value="ATPase_proteolipid_csu"/>
</dbReference>
<evidence type="ECO:0000256" key="7">
    <source>
        <dbReference type="ARBA" id="ARBA00023136"/>
    </source>
</evidence>
<keyword evidence="5 10" id="KW-1133">Transmembrane helix</keyword>
<evidence type="ECO:0000313" key="12">
    <source>
        <dbReference type="EMBL" id="ELA41524.1"/>
    </source>
</evidence>
<keyword evidence="3 10" id="KW-0813">Transport</keyword>
<evidence type="ECO:0000256" key="1">
    <source>
        <dbReference type="ARBA" id="ARBA00004141"/>
    </source>
</evidence>
<comment type="function">
    <text evidence="10">Proton-conducting pore forming of the V0 complex of vacuolar(H+)-ATPase (V-ATPase), a multisubunit enzyme composed of a peripheral complex (V1) that hydrolyzes ATP and a membrane integral complex (V0) that translocates protons. V-ATPase is responsible for acidifying and maintaining the pH of intracellular compartments.</text>
</comment>
<dbReference type="GO" id="GO:0033179">
    <property type="term" value="C:proton-transporting V-type ATPase, V0 domain"/>
    <property type="evidence" value="ECO:0007669"/>
    <property type="project" value="InterPro"/>
</dbReference>
<feature type="transmembrane region" description="Helical" evidence="10">
    <location>
        <begin position="47"/>
        <end position="70"/>
    </location>
</feature>
<dbReference type="RefSeq" id="XP_007604834.1">
    <property type="nucleotide sequence ID" value="XM_007604772.1"/>
</dbReference>
<dbReference type="STRING" id="993615.L2GLK8"/>
<comment type="similarity">
    <text evidence="2 10">Belongs to the V-ATPase proteolipid subunit family.</text>
</comment>
<dbReference type="VEuPathDB" id="MicrosporidiaDB:VICG_01388"/>
<evidence type="ECO:0000256" key="4">
    <source>
        <dbReference type="ARBA" id="ARBA00022692"/>
    </source>
</evidence>
<evidence type="ECO:0000256" key="3">
    <source>
        <dbReference type="ARBA" id="ARBA00022448"/>
    </source>
</evidence>
<dbReference type="SUPFAM" id="SSF81333">
    <property type="entry name" value="F1F0 ATP synthase subunit C"/>
    <property type="match status" value="1"/>
</dbReference>
<accession>L2GLK8</accession>
<dbReference type="EMBL" id="JH370142">
    <property type="protein sequence ID" value="ELA41524.1"/>
    <property type="molecule type" value="Genomic_DNA"/>
</dbReference>
<keyword evidence="4 10" id="KW-0812">Transmembrane</keyword>
<comment type="function">
    <text evidence="8">Proton-conducting pore forming subunit of the V0 complex of vacuolar(H+)-ATPase (V-ATPase), a multisubunit enzyme composed of a peripheral complex (V1) that hydrolyzes ATP and a membrane integral complex (V0) that translocates protons. V-ATPase is responsible for acidifying and maintaining the pH of intracellular compartments.</text>
</comment>
<keyword evidence="13" id="KW-1185">Reference proteome</keyword>
<proteinExistence type="inferred from homology"/>
<dbReference type="HOGENOM" id="CLU_144308_0_0_1"/>
<organism evidence="12 13">
    <name type="scientific">Vittaforma corneae (strain ATCC 50505)</name>
    <name type="common">Microsporidian parasite</name>
    <name type="synonym">Nosema corneum</name>
    <dbReference type="NCBI Taxonomy" id="993615"/>
    <lineage>
        <taxon>Eukaryota</taxon>
        <taxon>Fungi</taxon>
        <taxon>Fungi incertae sedis</taxon>
        <taxon>Microsporidia</taxon>
        <taxon>Nosematidae</taxon>
        <taxon>Vittaforma</taxon>
    </lineage>
</organism>
<dbReference type="InterPro" id="IPR002379">
    <property type="entry name" value="ATPase_proteolipid_c-like_dom"/>
</dbReference>
<comment type="subcellular location">
    <subcellularLocation>
        <location evidence="1">Membrane</location>
        <topology evidence="1">Multi-pass membrane protein</topology>
    </subcellularLocation>
</comment>
<dbReference type="FunCoup" id="L2GLK8">
    <property type="interactions" value="46"/>
</dbReference>
<dbReference type="GO" id="GO:0046961">
    <property type="term" value="F:proton-transporting ATPase activity, rotational mechanism"/>
    <property type="evidence" value="ECO:0007669"/>
    <property type="project" value="InterPro"/>
</dbReference>
<feature type="transmembrane region" description="Helical" evidence="10">
    <location>
        <begin position="82"/>
        <end position="103"/>
    </location>
</feature>
<reference evidence="13" key="1">
    <citation type="submission" date="2011-05" db="EMBL/GenBank/DDBJ databases">
        <title>The genome sequence of Vittaforma corneae strain ATCC 50505.</title>
        <authorList>
            <consortium name="The Broad Institute Genome Sequencing Platform"/>
            <person name="Cuomo C."/>
            <person name="Didier E."/>
            <person name="Bowers L."/>
            <person name="Young S.K."/>
            <person name="Zeng Q."/>
            <person name="Gargeya S."/>
            <person name="Fitzgerald M."/>
            <person name="Haas B."/>
            <person name="Abouelleil A."/>
            <person name="Alvarado L."/>
            <person name="Arachchi H.M."/>
            <person name="Berlin A."/>
            <person name="Chapman S.B."/>
            <person name="Gearin G."/>
            <person name="Goldberg J."/>
            <person name="Griggs A."/>
            <person name="Gujja S."/>
            <person name="Hansen M."/>
            <person name="Heiman D."/>
            <person name="Howarth C."/>
            <person name="Larimer J."/>
            <person name="Lui A."/>
            <person name="MacDonald P.J.P."/>
            <person name="McCowen C."/>
            <person name="Montmayeur A."/>
            <person name="Murphy C."/>
            <person name="Neiman D."/>
            <person name="Pearson M."/>
            <person name="Priest M."/>
            <person name="Roberts A."/>
            <person name="Saif S."/>
            <person name="Shea T."/>
            <person name="Sisk P."/>
            <person name="Stolte C."/>
            <person name="Sykes S."/>
            <person name="Wortman J."/>
            <person name="Nusbaum C."/>
            <person name="Birren B."/>
        </authorList>
    </citation>
    <scope>NUCLEOTIDE SEQUENCE [LARGE SCALE GENOMIC DNA]</scope>
    <source>
        <strain evidence="13">ATCC 50505</strain>
    </source>
</reference>
<keyword evidence="7 10" id="KW-0472">Membrane</keyword>